<dbReference type="FunFam" id="1.20.120.350:FF:000095">
    <property type="entry name" value="Voltage-gated Ca2+ channel, alpha subunit"/>
    <property type="match status" value="1"/>
</dbReference>
<evidence type="ECO:0000313" key="14">
    <source>
        <dbReference type="EMBL" id="GMI07309.1"/>
    </source>
</evidence>
<keyword evidence="15" id="KW-1185">Reference proteome</keyword>
<evidence type="ECO:0000256" key="2">
    <source>
        <dbReference type="ARBA" id="ARBA00022448"/>
    </source>
</evidence>
<keyword evidence="9 10" id="KW-0106">Calcium</keyword>
<feature type="transmembrane region" description="Helical" evidence="12">
    <location>
        <begin position="1181"/>
        <end position="1207"/>
    </location>
</feature>
<protein>
    <recommendedName>
        <fullName evidence="13">EF-hand domain-containing protein</fullName>
    </recommendedName>
</protein>
<evidence type="ECO:0000256" key="8">
    <source>
        <dbReference type="ARBA" id="ARBA00023303"/>
    </source>
</evidence>
<accession>A0A9W7FAK8</accession>
<evidence type="ECO:0000256" key="1">
    <source>
        <dbReference type="ARBA" id="ARBA00004141"/>
    </source>
</evidence>
<feature type="domain" description="EF-hand" evidence="13">
    <location>
        <begin position="1542"/>
        <end position="1577"/>
    </location>
</feature>
<feature type="transmembrane region" description="Helical" evidence="12">
    <location>
        <begin position="1336"/>
        <end position="1362"/>
    </location>
</feature>
<feature type="compositionally biased region" description="Basic and acidic residues" evidence="11">
    <location>
        <begin position="823"/>
        <end position="833"/>
    </location>
</feature>
<feature type="transmembrane region" description="Helical" evidence="12">
    <location>
        <begin position="925"/>
        <end position="946"/>
    </location>
</feature>
<keyword evidence="3 12" id="KW-0812">Transmembrane</keyword>
<feature type="transmembrane region" description="Helical" evidence="12">
    <location>
        <begin position="52"/>
        <end position="71"/>
    </location>
</feature>
<dbReference type="PROSITE" id="PS50222">
    <property type="entry name" value="EF_HAND_2"/>
    <property type="match status" value="1"/>
</dbReference>
<comment type="caution">
    <text evidence="14">The sequence shown here is derived from an EMBL/GenBank/DDBJ whole genome shotgun (WGS) entry which is preliminary data.</text>
</comment>
<dbReference type="PANTHER" id="PTHR10037">
    <property type="entry name" value="VOLTAGE-GATED CATION CHANNEL CALCIUM AND SODIUM"/>
    <property type="match status" value="1"/>
</dbReference>
<evidence type="ECO:0000256" key="3">
    <source>
        <dbReference type="ARBA" id="ARBA00022692"/>
    </source>
</evidence>
<feature type="transmembrane region" description="Helical" evidence="12">
    <location>
        <begin position="718"/>
        <end position="742"/>
    </location>
</feature>
<feature type="compositionally biased region" description="Acidic residues" evidence="11">
    <location>
        <begin position="457"/>
        <end position="473"/>
    </location>
</feature>
<feature type="region of interest" description="Disordered" evidence="11">
    <location>
        <begin position="457"/>
        <end position="476"/>
    </location>
</feature>
<feature type="transmembrane region" description="Helical" evidence="12">
    <location>
        <begin position="626"/>
        <end position="648"/>
    </location>
</feature>
<keyword evidence="8" id="KW-0407">Ion channel</keyword>
<dbReference type="GO" id="GO:0005891">
    <property type="term" value="C:voltage-gated calcium channel complex"/>
    <property type="evidence" value="ECO:0007669"/>
    <property type="project" value="InterPro"/>
</dbReference>
<keyword evidence="7 12" id="KW-0472">Membrane</keyword>
<feature type="binding site" evidence="9">
    <location>
        <position position="1156"/>
    </location>
    <ligand>
        <name>Ca(2+)</name>
        <dbReference type="ChEBI" id="CHEBI:29108"/>
    </ligand>
</feature>
<dbReference type="GO" id="GO:0001518">
    <property type="term" value="C:voltage-gated sodium channel complex"/>
    <property type="evidence" value="ECO:0007669"/>
    <property type="project" value="TreeGrafter"/>
</dbReference>
<dbReference type="Gene3D" id="1.20.120.350">
    <property type="entry name" value="Voltage-gated potassium channels. Chain C"/>
    <property type="match status" value="4"/>
</dbReference>
<evidence type="ECO:0000256" key="4">
    <source>
        <dbReference type="ARBA" id="ARBA00022737"/>
    </source>
</evidence>
<dbReference type="GO" id="GO:0005509">
    <property type="term" value="F:calcium ion binding"/>
    <property type="evidence" value="ECO:0007669"/>
    <property type="project" value="InterPro"/>
</dbReference>
<keyword evidence="4" id="KW-0677">Repeat</keyword>
<dbReference type="InterPro" id="IPR031649">
    <property type="entry name" value="GPHH_dom"/>
</dbReference>
<dbReference type="Pfam" id="PF16905">
    <property type="entry name" value="GPHH"/>
    <property type="match status" value="1"/>
</dbReference>
<feature type="region of interest" description="Disordered" evidence="11">
    <location>
        <begin position="813"/>
        <end position="833"/>
    </location>
</feature>
<evidence type="ECO:0000256" key="12">
    <source>
        <dbReference type="SAM" id="Phobius"/>
    </source>
</evidence>
<feature type="transmembrane region" description="Helical" evidence="12">
    <location>
        <begin position="533"/>
        <end position="551"/>
    </location>
</feature>
<dbReference type="Gene3D" id="1.10.238.10">
    <property type="entry name" value="EF-hand"/>
    <property type="match status" value="1"/>
</dbReference>
<keyword evidence="10" id="KW-0109">Calcium transport</keyword>
<keyword evidence="2" id="KW-0813">Transport</keyword>
<feature type="compositionally biased region" description="Basic and acidic residues" evidence="11">
    <location>
        <begin position="1703"/>
        <end position="1712"/>
    </location>
</feature>
<gene>
    <name evidence="14" type="ORF">TrLO_g7518</name>
</gene>
<feature type="transmembrane region" description="Helical" evidence="12">
    <location>
        <begin position="1505"/>
        <end position="1527"/>
    </location>
</feature>
<dbReference type="Proteomes" id="UP001165122">
    <property type="component" value="Unassembled WGS sequence"/>
</dbReference>
<keyword evidence="9" id="KW-0479">Metal-binding</keyword>
<dbReference type="InterPro" id="IPR027359">
    <property type="entry name" value="Volt_channel_dom_sf"/>
</dbReference>
<dbReference type="OrthoDB" id="431720at2759"/>
<organism evidence="14 15">
    <name type="scientific">Triparma laevis f. longispina</name>
    <dbReference type="NCBI Taxonomy" id="1714387"/>
    <lineage>
        <taxon>Eukaryota</taxon>
        <taxon>Sar</taxon>
        <taxon>Stramenopiles</taxon>
        <taxon>Ochrophyta</taxon>
        <taxon>Bolidophyceae</taxon>
        <taxon>Parmales</taxon>
        <taxon>Triparmaceae</taxon>
        <taxon>Triparma</taxon>
    </lineage>
</organism>
<evidence type="ECO:0000256" key="11">
    <source>
        <dbReference type="SAM" id="MobiDB-lite"/>
    </source>
</evidence>
<keyword evidence="10" id="KW-0107">Calcium channel</keyword>
<dbReference type="Gene3D" id="1.10.287.70">
    <property type="match status" value="4"/>
</dbReference>
<name>A0A9W7FAK8_9STRA</name>
<feature type="transmembrane region" description="Helical" evidence="12">
    <location>
        <begin position="113"/>
        <end position="134"/>
    </location>
</feature>
<proteinExistence type="inferred from homology"/>
<dbReference type="InterPro" id="IPR002077">
    <property type="entry name" value="VDCCAlpha1"/>
</dbReference>
<keyword evidence="5 12" id="KW-1133">Transmembrane helix</keyword>
<feature type="transmembrane region" description="Helical" evidence="12">
    <location>
        <begin position="1383"/>
        <end position="1407"/>
    </location>
</feature>
<keyword evidence="6" id="KW-0406">Ion transport</keyword>
<dbReference type="EMBL" id="BRXW01000111">
    <property type="protein sequence ID" value="GMI07309.1"/>
    <property type="molecule type" value="Genomic_DNA"/>
</dbReference>
<dbReference type="InterPro" id="IPR005821">
    <property type="entry name" value="Ion_trans_dom"/>
</dbReference>
<feature type="transmembrane region" description="Helical" evidence="12">
    <location>
        <begin position="424"/>
        <end position="450"/>
    </location>
</feature>
<feature type="transmembrane region" description="Helical" evidence="12">
    <location>
        <begin position="204"/>
        <end position="226"/>
    </location>
</feature>
<dbReference type="InterPro" id="IPR002048">
    <property type="entry name" value="EF_hand_dom"/>
</dbReference>
<evidence type="ECO:0000259" key="13">
    <source>
        <dbReference type="PROSITE" id="PS50222"/>
    </source>
</evidence>
<dbReference type="Pfam" id="PF00520">
    <property type="entry name" value="Ion_trans"/>
    <property type="match status" value="4"/>
</dbReference>
<evidence type="ECO:0000256" key="5">
    <source>
        <dbReference type="ARBA" id="ARBA00022989"/>
    </source>
</evidence>
<dbReference type="InterPro" id="IPR043203">
    <property type="entry name" value="VGCC_Ca_Na"/>
</dbReference>
<evidence type="ECO:0000256" key="7">
    <source>
        <dbReference type="ARBA" id="ARBA00023136"/>
    </source>
</evidence>
<feature type="transmembrane region" description="Helical" evidence="12">
    <location>
        <begin position="1018"/>
        <end position="1037"/>
    </location>
</feature>
<feature type="binding site" evidence="9">
    <location>
        <position position="698"/>
    </location>
    <ligand>
        <name>Ca(2+)</name>
        <dbReference type="ChEBI" id="CHEBI:29108"/>
    </ligand>
</feature>
<evidence type="ECO:0000256" key="10">
    <source>
        <dbReference type="RuleBase" id="RU003808"/>
    </source>
</evidence>
<dbReference type="PANTHER" id="PTHR10037:SF62">
    <property type="entry name" value="SODIUM CHANNEL PROTEIN 60E"/>
    <property type="match status" value="1"/>
</dbReference>
<comment type="subcellular location">
    <subcellularLocation>
        <location evidence="1 10">Membrane</location>
        <topology evidence="1 10">Multi-pass membrane protein</topology>
    </subcellularLocation>
</comment>
<dbReference type="GO" id="GO:0005245">
    <property type="term" value="F:voltage-gated calcium channel activity"/>
    <property type="evidence" value="ECO:0007669"/>
    <property type="project" value="InterPro"/>
</dbReference>
<dbReference type="SUPFAM" id="SSF81324">
    <property type="entry name" value="Voltage-gated potassium channels"/>
    <property type="match status" value="4"/>
</dbReference>
<evidence type="ECO:0000313" key="15">
    <source>
        <dbReference type="Proteomes" id="UP001165122"/>
    </source>
</evidence>
<sequence>MSSTIHPEGAVNDEVKPPPSWPPTDLIPLSLGFISLSNPFRKWCINMATPNNLFDQFILVCIIANSVIMAMSDYSNIEGMKAADGGVVPNMDDRWEPSTDGSAMNTFVASMEIPFNLIFLLECLLKIIGLGFYGKKENESAYIRDAWNKLDFFVVGISLLGMLPGLPNLSVLRTFRVLRPLRTLARSPGLRKIIGAVIDSIPDLANVIVLLCFMLLIFSIAGLVFWNGILHARCRLTPFPVKMPAGCEDIRDECWSTYVDTVVTYYGTNYYASGASETYDGSADPYRCLNVDNVDPDPSGSDGWTVDNSPWKIPQDCIWPIDTDDERVCSLEETGMHTCKAFAPTFGYSTCGSNFDSTGLPRFISSKIPYQSIDRMVDGEFIGGLNYGYTSYDNIFRSFVTTFQACSMEGWTDIMYQTMDAWSVVPAVLIFVLLVLLGGNIVLNLVLAVVSSSLDKLDEDEDEEEEEEEEEGDEGKVEEVEVYTGLKAIVKNPRFGQIIMACILINTVVLACDHDGIEDNVDLVAILDMLNEILTFIFLGEMLLCIAALGPKEYFSEAFNCFDATIVVLSMFDFIYAKTLPAGEESGGGAVSALRGARLLRVLKMAKEWETMQTLLKLIAKTVLEIGNFGILLLLFIFIYSLCGIQFFSNRMVFDDMDAPVDIKDYDKWLEYYPDRPRSHFDSILWAMVTVFQILTGENWNACMYDGWRCSTVPELAVLYYLSLVIFGAFIVMNLFLAILLGNFEGNEDLMKDDTEPHWSAISAEVNVEQMAIAKTLGDRWKTKATLQTAARPSFANKDSQLKQEALAKAEQQAEEDANLAAEQEKSKLTAEATRKAIKEAEAKAEKLKEERESERQARIDSYTSLYIFAKSNPIRKICADISEHKLFDQLILVCILVSSFCLALDNPLSDQESGFNKALKALDLIFSIIFMIELVTKVIALGFVMHEGSYLRNPWNMLDAAIVLISILSLAEAVEGGSLKALRTFRVLRPLRMIKRFPELKLVVDALVSSVPDACNVIVISCLFLLLFAILGVGLFKGSFSSCMGDGYDGLDAPLQDFLNQYPDDAGNEYALNTYELFKTSTSGAYNDLFESAADPALCELVFNPKKGKMTSRSICECIFQDGGAGDAAWEPVTMQNFDNVGLAFNLLFEITTTEGWVDVMYAAVDQMGKDMQHKRDANLGNIAFFLLFMLIGAFFVMELFVGVVIDNFNRLREKKGGNIFMTDEQQQWAKTQAFIMKIKPEKKIKPPGGAFGDWCYNFVMPNINPKFDQGIMACIMINSLTMSMEHHGQSSTFKVFIEAANYVFAAVFTVEAILKLTGMRWGYFRDNWNKFDFIVVIGTDLGIVLTLAVGSGIGPVASIARMFRIGRLVRLINSAKSIRTLFNTLVTSIPSMANIGFLLMILFFIFSVMGVQSYAKISLNDDMTVHANFQSILESFLLLFRFATGENWNGFMHSLMDDPDGCVMDHAEMIYNASAPFCVSESDYPNCTPINGCGSGASISPRIYFYSFTLGVSFVMLNLFVGVVLDAFDNSEEGDILGPEDMDKFTTTWAEFDPEGTWHIQVNQLKQFVDDLDKPMGFGKEYHASDDELLNRMRETGMWDIPYTVENGKNYVEITHVASSLAKKLMKSEQGETFQELPAEHPLTLKMLSSVTDLNLTVGQLFMNEATSKLKTKKTLTALGIDPSPIAGAKKPDLPPIVQGKTEEEKEKNVEAPAPPPPAAEEEKKEEVKEGEDAARDE</sequence>
<feature type="compositionally biased region" description="Basic and acidic residues" evidence="11">
    <location>
        <begin position="1723"/>
        <end position="1740"/>
    </location>
</feature>
<evidence type="ECO:0000256" key="9">
    <source>
        <dbReference type="PIRSR" id="PIRSR602077-1"/>
    </source>
</evidence>
<feature type="transmembrane region" description="Helical" evidence="12">
    <location>
        <begin position="1297"/>
        <end position="1316"/>
    </location>
</feature>
<feature type="region of interest" description="Disordered" evidence="11">
    <location>
        <begin position="1684"/>
        <end position="1740"/>
    </location>
</feature>
<comment type="similarity">
    <text evidence="10">Belongs to the calcium channel alpha-1 subunit (TC 1.A.1.11) family.</text>
</comment>
<keyword evidence="10" id="KW-0851">Voltage-gated channel</keyword>
<feature type="transmembrane region" description="Helical" evidence="12">
    <location>
        <begin position="146"/>
        <end position="166"/>
    </location>
</feature>
<reference evidence="15" key="1">
    <citation type="journal article" date="2023" name="Commun. Biol.">
        <title>Genome analysis of Parmales, the sister group of diatoms, reveals the evolutionary specialization of diatoms from phago-mixotrophs to photoautotrophs.</title>
        <authorList>
            <person name="Ban H."/>
            <person name="Sato S."/>
            <person name="Yoshikawa S."/>
            <person name="Yamada K."/>
            <person name="Nakamura Y."/>
            <person name="Ichinomiya M."/>
            <person name="Sato N."/>
            <person name="Blanc-Mathieu R."/>
            <person name="Endo H."/>
            <person name="Kuwata A."/>
            <person name="Ogata H."/>
        </authorList>
    </citation>
    <scope>NUCLEOTIDE SEQUENCE [LARGE SCALE GENOMIC DNA]</scope>
    <source>
        <strain evidence="15">NIES 3700</strain>
    </source>
</reference>
<dbReference type="GO" id="GO:0005248">
    <property type="term" value="F:voltage-gated sodium channel activity"/>
    <property type="evidence" value="ECO:0007669"/>
    <property type="project" value="TreeGrafter"/>
</dbReference>
<dbReference type="PRINTS" id="PR00167">
    <property type="entry name" value="CACHANNEL"/>
</dbReference>
<evidence type="ECO:0000256" key="6">
    <source>
        <dbReference type="ARBA" id="ARBA00023065"/>
    </source>
</evidence>